<dbReference type="AlphaFoldDB" id="A0A6A6U2V5"/>
<keyword evidence="12" id="KW-1185">Reference proteome</keyword>
<evidence type="ECO:0000256" key="8">
    <source>
        <dbReference type="ARBA" id="ARBA00022777"/>
    </source>
</evidence>
<gene>
    <name evidence="11" type="ORF">BT63DRAFT_448141</name>
</gene>
<dbReference type="InterPro" id="IPR018095">
    <property type="entry name" value="Thymidylate_kin_CS"/>
</dbReference>
<dbReference type="GO" id="GO:0005634">
    <property type="term" value="C:nucleus"/>
    <property type="evidence" value="ECO:0007669"/>
    <property type="project" value="TreeGrafter"/>
</dbReference>
<keyword evidence="6" id="KW-0545">Nucleotide biosynthesis</keyword>
<dbReference type="Gene3D" id="3.40.50.300">
    <property type="entry name" value="P-loop containing nucleotide triphosphate hydrolases"/>
    <property type="match status" value="1"/>
</dbReference>
<dbReference type="PANTHER" id="PTHR10344:SF1">
    <property type="entry name" value="THYMIDYLATE KINASE"/>
    <property type="match status" value="1"/>
</dbReference>
<protein>
    <recommendedName>
        <fullName evidence="4">Thymidylate kinase</fullName>
        <ecNumber evidence="3">2.7.4.9</ecNumber>
    </recommendedName>
</protein>
<evidence type="ECO:0000256" key="9">
    <source>
        <dbReference type="ARBA" id="ARBA00022840"/>
    </source>
</evidence>
<dbReference type="NCBIfam" id="TIGR00041">
    <property type="entry name" value="DTMP_kinase"/>
    <property type="match status" value="1"/>
</dbReference>
<dbReference type="Pfam" id="PF02223">
    <property type="entry name" value="Thymidylate_kin"/>
    <property type="match status" value="1"/>
</dbReference>
<keyword evidence="8 11" id="KW-0418">Kinase</keyword>
<dbReference type="InterPro" id="IPR039430">
    <property type="entry name" value="Thymidylate_kin-like_dom"/>
</dbReference>
<dbReference type="PROSITE" id="PS01331">
    <property type="entry name" value="THYMIDYLATE_KINASE"/>
    <property type="match status" value="1"/>
</dbReference>
<comment type="pathway">
    <text evidence="1">Pyrimidine metabolism; dTTP biosynthesis.</text>
</comment>
<dbReference type="EC" id="2.7.4.9" evidence="3"/>
<comment type="similarity">
    <text evidence="2">Belongs to the thymidylate kinase family.</text>
</comment>
<dbReference type="GO" id="GO:0005829">
    <property type="term" value="C:cytosol"/>
    <property type="evidence" value="ECO:0007669"/>
    <property type="project" value="TreeGrafter"/>
</dbReference>
<evidence type="ECO:0000256" key="6">
    <source>
        <dbReference type="ARBA" id="ARBA00022727"/>
    </source>
</evidence>
<dbReference type="GO" id="GO:0006227">
    <property type="term" value="P:dUDP biosynthetic process"/>
    <property type="evidence" value="ECO:0007669"/>
    <property type="project" value="TreeGrafter"/>
</dbReference>
<feature type="domain" description="Thymidylate kinase-like" evidence="10">
    <location>
        <begin position="11"/>
        <end position="194"/>
    </location>
</feature>
<dbReference type="GO" id="GO:0004798">
    <property type="term" value="F:dTMP kinase activity"/>
    <property type="evidence" value="ECO:0007669"/>
    <property type="project" value="UniProtKB-EC"/>
</dbReference>
<dbReference type="InterPro" id="IPR018094">
    <property type="entry name" value="Thymidylate_kinase"/>
</dbReference>
<evidence type="ECO:0000256" key="7">
    <source>
        <dbReference type="ARBA" id="ARBA00022741"/>
    </source>
</evidence>
<evidence type="ECO:0000313" key="12">
    <source>
        <dbReference type="Proteomes" id="UP000799302"/>
    </source>
</evidence>
<proteinExistence type="inferred from homology"/>
<evidence type="ECO:0000256" key="2">
    <source>
        <dbReference type="ARBA" id="ARBA00009776"/>
    </source>
</evidence>
<dbReference type="GO" id="GO:0005524">
    <property type="term" value="F:ATP binding"/>
    <property type="evidence" value="ECO:0007669"/>
    <property type="project" value="UniProtKB-KW"/>
</dbReference>
<evidence type="ECO:0000256" key="3">
    <source>
        <dbReference type="ARBA" id="ARBA00012980"/>
    </source>
</evidence>
<evidence type="ECO:0000256" key="5">
    <source>
        <dbReference type="ARBA" id="ARBA00022679"/>
    </source>
</evidence>
<dbReference type="Proteomes" id="UP000799302">
    <property type="component" value="Unassembled WGS sequence"/>
</dbReference>
<dbReference type="GO" id="GO:0006233">
    <property type="term" value="P:dTDP biosynthetic process"/>
    <property type="evidence" value="ECO:0007669"/>
    <property type="project" value="InterPro"/>
</dbReference>
<dbReference type="OrthoDB" id="425602at2759"/>
<dbReference type="InterPro" id="IPR027417">
    <property type="entry name" value="P-loop_NTPase"/>
</dbReference>
<evidence type="ECO:0000259" key="10">
    <source>
        <dbReference type="Pfam" id="PF02223"/>
    </source>
</evidence>
<dbReference type="EMBL" id="MU004240">
    <property type="protein sequence ID" value="KAF2665458.1"/>
    <property type="molecule type" value="Genomic_DNA"/>
</dbReference>
<keyword evidence="9" id="KW-0067">ATP-binding</keyword>
<organism evidence="11 12">
    <name type="scientific">Microthyrium microscopicum</name>
    <dbReference type="NCBI Taxonomy" id="703497"/>
    <lineage>
        <taxon>Eukaryota</taxon>
        <taxon>Fungi</taxon>
        <taxon>Dikarya</taxon>
        <taxon>Ascomycota</taxon>
        <taxon>Pezizomycotina</taxon>
        <taxon>Dothideomycetes</taxon>
        <taxon>Dothideomycetes incertae sedis</taxon>
        <taxon>Microthyriales</taxon>
        <taxon>Microthyriaceae</taxon>
        <taxon>Microthyrium</taxon>
    </lineage>
</organism>
<evidence type="ECO:0000256" key="1">
    <source>
        <dbReference type="ARBA" id="ARBA00004992"/>
    </source>
</evidence>
<dbReference type="SUPFAM" id="SSF52540">
    <property type="entry name" value="P-loop containing nucleoside triphosphate hydrolases"/>
    <property type="match status" value="1"/>
</dbReference>
<name>A0A6A6U2V5_9PEZI</name>
<dbReference type="GO" id="GO:0006235">
    <property type="term" value="P:dTTP biosynthetic process"/>
    <property type="evidence" value="ECO:0007669"/>
    <property type="project" value="TreeGrafter"/>
</dbReference>
<dbReference type="HAMAP" id="MF_00165">
    <property type="entry name" value="Thymidylate_kinase"/>
    <property type="match status" value="1"/>
</dbReference>
<keyword evidence="5" id="KW-0808">Transferase</keyword>
<accession>A0A6A6U2V5</accession>
<evidence type="ECO:0000256" key="4">
    <source>
        <dbReference type="ARBA" id="ARBA00017144"/>
    </source>
</evidence>
<sequence length="229" mass="26605">MSHLRGIFIVIEGLDKAGKSTQCARLVANIRDKLNKPVVQMRFPDRTTPTGKMINDYLKGDTEVDDHTIHLLFSANRWEAAPRIRELLLNGTSVVVDRYYWSGIVYSLAKERDDLTFKWARGCDIGLPMPDRCFFLDLDPTLARQRGGGYGEERYEKEAVQLKVREKFEFVFKKEDHYHVTPLNANMPVEQMEKMLLKWAESYFQQATLSGWKIDSVAPLFQEPRQEEE</sequence>
<dbReference type="FunFam" id="3.40.50.300:FF:000679">
    <property type="entry name" value="Thymidylate kinase"/>
    <property type="match status" value="1"/>
</dbReference>
<dbReference type="GO" id="GO:0004550">
    <property type="term" value="F:nucleoside diphosphate kinase activity"/>
    <property type="evidence" value="ECO:0007669"/>
    <property type="project" value="TreeGrafter"/>
</dbReference>
<evidence type="ECO:0000313" key="11">
    <source>
        <dbReference type="EMBL" id="KAF2665458.1"/>
    </source>
</evidence>
<keyword evidence="7" id="KW-0547">Nucleotide-binding</keyword>
<reference evidence="11" key="1">
    <citation type="journal article" date="2020" name="Stud. Mycol.">
        <title>101 Dothideomycetes genomes: a test case for predicting lifestyles and emergence of pathogens.</title>
        <authorList>
            <person name="Haridas S."/>
            <person name="Albert R."/>
            <person name="Binder M."/>
            <person name="Bloem J."/>
            <person name="Labutti K."/>
            <person name="Salamov A."/>
            <person name="Andreopoulos B."/>
            <person name="Baker S."/>
            <person name="Barry K."/>
            <person name="Bills G."/>
            <person name="Bluhm B."/>
            <person name="Cannon C."/>
            <person name="Castanera R."/>
            <person name="Culley D."/>
            <person name="Daum C."/>
            <person name="Ezra D."/>
            <person name="Gonzalez J."/>
            <person name="Henrissat B."/>
            <person name="Kuo A."/>
            <person name="Liang C."/>
            <person name="Lipzen A."/>
            <person name="Lutzoni F."/>
            <person name="Magnuson J."/>
            <person name="Mondo S."/>
            <person name="Nolan M."/>
            <person name="Ohm R."/>
            <person name="Pangilinan J."/>
            <person name="Park H.-J."/>
            <person name="Ramirez L."/>
            <person name="Alfaro M."/>
            <person name="Sun H."/>
            <person name="Tritt A."/>
            <person name="Yoshinaga Y."/>
            <person name="Zwiers L.-H."/>
            <person name="Turgeon B."/>
            <person name="Goodwin S."/>
            <person name="Spatafora J."/>
            <person name="Crous P."/>
            <person name="Grigoriev I."/>
        </authorList>
    </citation>
    <scope>NUCLEOTIDE SEQUENCE</scope>
    <source>
        <strain evidence="11">CBS 115976</strain>
    </source>
</reference>
<dbReference type="PANTHER" id="PTHR10344">
    <property type="entry name" value="THYMIDYLATE KINASE"/>
    <property type="match status" value="1"/>
</dbReference>
<dbReference type="CDD" id="cd01672">
    <property type="entry name" value="TMPK"/>
    <property type="match status" value="1"/>
</dbReference>